<dbReference type="OrthoDB" id="5786544at2759"/>
<reference evidence="1 2" key="2">
    <citation type="submission" date="2018-11" db="EMBL/GenBank/DDBJ databases">
        <authorList>
            <consortium name="Pathogen Informatics"/>
        </authorList>
    </citation>
    <scope>NUCLEOTIDE SEQUENCE [LARGE SCALE GENOMIC DNA]</scope>
</reference>
<organism evidence="3">
    <name type="scientific">Gongylonema pulchrum</name>
    <dbReference type="NCBI Taxonomy" id="637853"/>
    <lineage>
        <taxon>Eukaryota</taxon>
        <taxon>Metazoa</taxon>
        <taxon>Ecdysozoa</taxon>
        <taxon>Nematoda</taxon>
        <taxon>Chromadorea</taxon>
        <taxon>Rhabditida</taxon>
        <taxon>Spirurina</taxon>
        <taxon>Spiruromorpha</taxon>
        <taxon>Spiruroidea</taxon>
        <taxon>Gongylonematidae</taxon>
        <taxon>Gongylonema</taxon>
    </lineage>
</organism>
<name>A0A183DUD8_9BILA</name>
<proteinExistence type="predicted"/>
<keyword evidence="2" id="KW-1185">Reference proteome</keyword>
<evidence type="ECO:0000313" key="2">
    <source>
        <dbReference type="Proteomes" id="UP000271098"/>
    </source>
</evidence>
<sequence>MSTSQTTTIYKLNFDSTVPSISLMRKLNICGTQMLFTSSSLFIAVGNFKICVLRFDDHTIEENPEVIIERENAGEIIRLHSNMNETSFVMLTTRNELFILDVEEKALRKLEIRGSDVFMDAQFVSISSLYILCADAKRTLIEYDCESNSVRDNAISTEALCMFSDETAMAMNCNSSGGIVLAGSAGSIRIITFMAGERVLFCGPEAAACVLRKEAREDESCWMRRDQCAQACWLSGRKLLFTTPIMVAEPSQTAFRLKRYGQN</sequence>
<dbReference type="EMBL" id="UYRT01079232">
    <property type="protein sequence ID" value="VDN20265.1"/>
    <property type="molecule type" value="Genomic_DNA"/>
</dbReference>
<dbReference type="SUPFAM" id="SSF50978">
    <property type="entry name" value="WD40 repeat-like"/>
    <property type="match status" value="1"/>
</dbReference>
<gene>
    <name evidence="1" type="ORF">GPUH_LOCUS12329</name>
</gene>
<dbReference type="Proteomes" id="UP000271098">
    <property type="component" value="Unassembled WGS sequence"/>
</dbReference>
<reference evidence="3" key="1">
    <citation type="submission" date="2016-06" db="UniProtKB">
        <authorList>
            <consortium name="WormBaseParasite"/>
        </authorList>
    </citation>
    <scope>IDENTIFICATION</scope>
</reference>
<accession>A0A183DUD8</accession>
<evidence type="ECO:0000313" key="3">
    <source>
        <dbReference type="WBParaSite" id="GPUH_0001234301-mRNA-1"/>
    </source>
</evidence>
<dbReference type="InterPro" id="IPR036322">
    <property type="entry name" value="WD40_repeat_dom_sf"/>
</dbReference>
<dbReference type="WBParaSite" id="GPUH_0001234301-mRNA-1">
    <property type="protein sequence ID" value="GPUH_0001234301-mRNA-1"/>
    <property type="gene ID" value="GPUH_0001234301"/>
</dbReference>
<dbReference type="AlphaFoldDB" id="A0A183DUD8"/>
<evidence type="ECO:0000313" key="1">
    <source>
        <dbReference type="EMBL" id="VDN20265.1"/>
    </source>
</evidence>
<protein>
    <submittedName>
        <fullName evidence="3">MMS1_N domain-containing protein</fullName>
    </submittedName>
</protein>